<keyword evidence="3" id="KW-1185">Reference proteome</keyword>
<dbReference type="PROSITE" id="PS50817">
    <property type="entry name" value="INTEIN_N_TER"/>
    <property type="match status" value="1"/>
</dbReference>
<dbReference type="AlphaFoldDB" id="A0A1H8PN00"/>
<dbReference type="EMBL" id="FOCL01000008">
    <property type="protein sequence ID" value="SEO43389.1"/>
    <property type="molecule type" value="Genomic_DNA"/>
</dbReference>
<dbReference type="RefSeq" id="WP_091215195.1">
    <property type="nucleotide sequence ID" value="NZ_FOCL01000008.1"/>
</dbReference>
<dbReference type="Proteomes" id="UP000198942">
    <property type="component" value="Unassembled WGS sequence"/>
</dbReference>
<dbReference type="InterPro" id="IPR006141">
    <property type="entry name" value="Intein_N"/>
</dbReference>
<proteinExistence type="predicted"/>
<evidence type="ECO:0000313" key="2">
    <source>
        <dbReference type="EMBL" id="SEO43389.1"/>
    </source>
</evidence>
<name>A0A1H8PN00_9SPHI</name>
<feature type="chain" id="PRO_5011628736" evidence="1">
    <location>
        <begin position="20"/>
        <end position="726"/>
    </location>
</feature>
<dbReference type="OrthoDB" id="1214732at2"/>
<gene>
    <name evidence="2" type="ORF">SAMN05192574_10877</name>
</gene>
<evidence type="ECO:0000256" key="1">
    <source>
        <dbReference type="SAM" id="SignalP"/>
    </source>
</evidence>
<keyword evidence="1" id="KW-0732">Signal</keyword>
<organism evidence="2 3">
    <name type="scientific">Mucilaginibacter gossypiicola</name>
    <dbReference type="NCBI Taxonomy" id="551995"/>
    <lineage>
        <taxon>Bacteria</taxon>
        <taxon>Pseudomonadati</taxon>
        <taxon>Bacteroidota</taxon>
        <taxon>Sphingobacteriia</taxon>
        <taxon>Sphingobacteriales</taxon>
        <taxon>Sphingobacteriaceae</taxon>
        <taxon>Mucilaginibacter</taxon>
    </lineage>
</organism>
<dbReference type="GO" id="GO:0016539">
    <property type="term" value="P:intein-mediated protein splicing"/>
    <property type="evidence" value="ECO:0007669"/>
    <property type="project" value="InterPro"/>
</dbReference>
<sequence length="726" mass="84676">MKTLKITLTLLLFFQYCFGQSNNSDTNKATIKWGQMYQGSMLDSIRANLERGDKQALFRVAQYLDSNHVMTEALGYHILQTQQKQIARRLIEENCIFLNTEFVIDTGTKAKEFLSFLMTNINNISFSHDAAAYLKTPLDKQDVKYQIRSLTPNKREELKKDSSQILSNEIVKHNHIDQLIRDKDPAALFKTASLLYANRSRFNTYQSNTSDYINLIELLTGTEIGVEDEHHTISYHIEKDFRPDSRLNLLTFFAKNFSSYKWDDRLGIFINNNIVIQKADRETQLFQLLNAKTDSVAINAFISLTRRNVIKVKALADDYDKADIRFNWVLPTFPYRFLRQMVVLTDYCKHNQIDYWGSAKLRQKIALLKNNRLGFKKRHEIEDNIIENITVNEITAFEYWCLINEQDFDLTYSAGRILDVFYSKNWEKIIHSKKQLDLYLKKAALYRYLGIHGISNNFIKKFVERGDSIIDPLKKINSSDTDIAAQAGFAIKLAGQKALPPKFDRKFNRGNYDTLVYDLPKQYRQIIIDVKDSLNRDNAVSKLFSTINYDQIGLAFQLLEHYKFKWSGSKYTFMDRDFGFIAYDFENPVSRAQFIQIYQSHTQAQTYIWYLNWLGVNYINTQTHKLDYDKIYDLLKYDVVNAFVGGGGATHDNEAYALIKLLELKFNITLGYPKKLCNSANSYGCNCLERASEWMTYLKNEKLLKKAHDEPISFSSPLVIDNQYRF</sequence>
<protein>
    <submittedName>
        <fullName evidence="2">Uncharacterized protein</fullName>
    </submittedName>
</protein>
<accession>A0A1H8PN00</accession>
<feature type="signal peptide" evidence="1">
    <location>
        <begin position="1"/>
        <end position="19"/>
    </location>
</feature>
<evidence type="ECO:0000313" key="3">
    <source>
        <dbReference type="Proteomes" id="UP000198942"/>
    </source>
</evidence>
<reference evidence="3" key="1">
    <citation type="submission" date="2016-10" db="EMBL/GenBank/DDBJ databases">
        <authorList>
            <person name="Varghese N."/>
            <person name="Submissions S."/>
        </authorList>
    </citation>
    <scope>NUCLEOTIDE SEQUENCE [LARGE SCALE GENOMIC DNA]</scope>
    <source>
        <strain evidence="3">Gh-48</strain>
    </source>
</reference>